<dbReference type="GO" id="GO:0036228">
    <property type="term" value="P:protein localization to nuclear inner membrane"/>
    <property type="evidence" value="ECO:0007669"/>
    <property type="project" value="TreeGrafter"/>
</dbReference>
<feature type="compositionally biased region" description="Low complexity" evidence="5">
    <location>
        <begin position="168"/>
        <end position="230"/>
    </location>
</feature>
<feature type="compositionally biased region" description="Low complexity" evidence="5">
    <location>
        <begin position="62"/>
        <end position="86"/>
    </location>
</feature>
<protein>
    <submittedName>
        <fullName evidence="7">Nucleoporin nup44</fullName>
    </submittedName>
</protein>
<keyword evidence="3" id="KW-0811">Translocation</keyword>
<evidence type="ECO:0000256" key="3">
    <source>
        <dbReference type="ARBA" id="ARBA00023132"/>
    </source>
</evidence>
<evidence type="ECO:0000313" key="7">
    <source>
        <dbReference type="EMBL" id="CCG80561.1"/>
    </source>
</evidence>
<dbReference type="PANTHER" id="PTHR13000">
    <property type="entry name" value="NUCLEOPORIN P54"/>
    <property type="match status" value="1"/>
</dbReference>
<dbReference type="InterPro" id="IPR025712">
    <property type="entry name" value="Nup54_alpha-helical_dom"/>
</dbReference>
<dbReference type="Pfam" id="PF13874">
    <property type="entry name" value="Nup54"/>
    <property type="match status" value="1"/>
</dbReference>
<keyword evidence="4" id="KW-0539">Nucleus</keyword>
<evidence type="ECO:0000256" key="5">
    <source>
        <dbReference type="SAM" id="MobiDB-lite"/>
    </source>
</evidence>
<dbReference type="Pfam" id="PF13634">
    <property type="entry name" value="Nucleoporin_FG"/>
    <property type="match status" value="2"/>
</dbReference>
<dbReference type="InterPro" id="IPR024864">
    <property type="entry name" value="Nup54/Nup57/Nup44"/>
</dbReference>
<keyword evidence="3" id="KW-0653">Protein transport</keyword>
<sequence>MAFSFGTPATSDKPAASFNFGSSIPSQTPSLFGSQQNGGAATTNSFNFGNTNANQSQAQSKPAFSFGASSTSANTTNGNNNTPAFSFGGGNTNGSTNLNAGQTNQNQSGNNSNLFGQQNTTNSNSGNLFSQANTQQPTGGMFGQQLNQSQGLFGNNAQSTQTSSIFGQPSTQQQPQQPSTTNLFGNQGNNTNQQQTQNPSLGSSFFSQNQQTQQNQPSQFQQSVQNAQPSLAQSIYGQTSSQPQFSWSRPQNQAQTTMPSFNMPAMSMRQSIYAPTQTYNPGASTSMNGGQSTYGPSQPASIQEQLLKLKNAWDPTHPECMFQAYFYNRVAPETASLYTKPSDHKQSAWDDAVTNRPDNSVVPVLAKGFTDLGTRVKLQEQQIFAYRTRIHEIANKLKELMDRHVLHAEPKIDTARRRHIELSRRALQLAAKVQVLKCRGYALRPEEDQLRTRLQTLEGQLHDPTTFGRVGELWAKMTLLRLKQKAAEEDIKAKGYVSTIDFEASNGLENIEQALRDQNNGLQFVSGIVRDDLAKLESQMQKYQSAQSGMDKSKGQ</sequence>
<feature type="compositionally biased region" description="Polar residues" evidence="5">
    <location>
        <begin position="19"/>
        <end position="60"/>
    </location>
</feature>
<dbReference type="Proteomes" id="UP000013776">
    <property type="component" value="Unassembled WGS sequence"/>
</dbReference>
<evidence type="ECO:0000259" key="6">
    <source>
        <dbReference type="Pfam" id="PF13874"/>
    </source>
</evidence>
<evidence type="ECO:0000256" key="1">
    <source>
        <dbReference type="ARBA" id="ARBA00004567"/>
    </source>
</evidence>
<dbReference type="InterPro" id="IPR025574">
    <property type="entry name" value="Nucleoporin_FG_rpt"/>
</dbReference>
<dbReference type="AlphaFoldDB" id="R4X6P3"/>
<dbReference type="eggNOG" id="KOG3091">
    <property type="taxonomic scope" value="Eukaryota"/>
</dbReference>
<dbReference type="VEuPathDB" id="FungiDB:TAPDE_000072"/>
<keyword evidence="8" id="KW-1185">Reference proteome</keyword>
<evidence type="ECO:0000256" key="4">
    <source>
        <dbReference type="ARBA" id="ARBA00023242"/>
    </source>
</evidence>
<feature type="compositionally biased region" description="Low complexity" evidence="5">
    <location>
        <begin position="93"/>
        <end position="119"/>
    </location>
</feature>
<keyword evidence="3" id="KW-0906">Nuclear pore complex</keyword>
<reference evidence="7 8" key="1">
    <citation type="journal article" date="2013" name="MBio">
        <title>Genome sequencing of the plant pathogen Taphrina deformans, the causal agent of peach leaf curl.</title>
        <authorList>
            <person name="Cisse O.H."/>
            <person name="Almeida J.M.G.C.F."/>
            <person name="Fonseca A."/>
            <person name="Kumar A.A."/>
            <person name="Salojaervi J."/>
            <person name="Overmyer K."/>
            <person name="Hauser P.M."/>
            <person name="Pagni M."/>
        </authorList>
    </citation>
    <scope>NUCLEOTIDE SEQUENCE [LARGE SCALE GENOMIC DNA]</scope>
    <source>
        <strain evidence="8">PYCC 5710 / ATCC 11124 / CBS 356.35 / IMI 108563 / JCM 9778 / NBRC 8474</strain>
    </source>
</reference>
<feature type="region of interest" description="Disordered" evidence="5">
    <location>
        <begin position="1"/>
        <end position="259"/>
    </location>
</feature>
<dbReference type="GO" id="GO:0017056">
    <property type="term" value="F:structural constituent of nuclear pore"/>
    <property type="evidence" value="ECO:0007669"/>
    <property type="project" value="TreeGrafter"/>
</dbReference>
<feature type="compositionally biased region" description="Polar residues" evidence="5">
    <location>
        <begin position="120"/>
        <end position="167"/>
    </location>
</feature>
<accession>R4X6P3</accession>
<dbReference type="OrthoDB" id="6162375at2759"/>
<dbReference type="EMBL" id="CAHR02000002">
    <property type="protein sequence ID" value="CCG80561.1"/>
    <property type="molecule type" value="Genomic_DNA"/>
</dbReference>
<keyword evidence="3" id="KW-0509">mRNA transport</keyword>
<proteinExistence type="predicted"/>
<dbReference type="STRING" id="1097556.R4X6P3"/>
<dbReference type="PANTHER" id="PTHR13000:SF0">
    <property type="entry name" value="NUCLEOPORIN P54"/>
    <property type="match status" value="1"/>
</dbReference>
<feature type="region of interest" description="Disordered" evidence="5">
    <location>
        <begin position="276"/>
        <end position="300"/>
    </location>
</feature>
<feature type="compositionally biased region" description="Polar residues" evidence="5">
    <location>
        <begin position="231"/>
        <end position="259"/>
    </location>
</feature>
<dbReference type="GO" id="GO:0006607">
    <property type="term" value="P:NLS-bearing protein import into nucleus"/>
    <property type="evidence" value="ECO:0007669"/>
    <property type="project" value="TreeGrafter"/>
</dbReference>
<comment type="caution">
    <text evidence="7">The sequence shown here is derived from an EMBL/GenBank/DDBJ whole genome shotgun (WGS) entry which is preliminary data.</text>
</comment>
<name>R4X6P3_TAPDE</name>
<organism evidence="7 8">
    <name type="scientific">Taphrina deformans (strain PYCC 5710 / ATCC 11124 / CBS 356.35 / IMI 108563 / JCM 9778 / NBRC 8474)</name>
    <name type="common">Peach leaf curl fungus</name>
    <name type="synonym">Lalaria deformans</name>
    <dbReference type="NCBI Taxonomy" id="1097556"/>
    <lineage>
        <taxon>Eukaryota</taxon>
        <taxon>Fungi</taxon>
        <taxon>Dikarya</taxon>
        <taxon>Ascomycota</taxon>
        <taxon>Taphrinomycotina</taxon>
        <taxon>Taphrinomycetes</taxon>
        <taxon>Taphrinales</taxon>
        <taxon>Taphrinaceae</taxon>
        <taxon>Taphrina</taxon>
    </lineage>
</organism>
<evidence type="ECO:0000313" key="8">
    <source>
        <dbReference type="Proteomes" id="UP000013776"/>
    </source>
</evidence>
<comment type="subcellular location">
    <subcellularLocation>
        <location evidence="1">Nucleus</location>
        <location evidence="1">Nuclear pore complex</location>
    </subcellularLocation>
</comment>
<feature type="domain" description="Nucleoporin Nup54 alpha-helical" evidence="6">
    <location>
        <begin position="340"/>
        <end position="477"/>
    </location>
</feature>
<keyword evidence="2" id="KW-0813">Transport</keyword>
<dbReference type="Gene3D" id="1.20.5.490">
    <property type="entry name" value="Single helix bin"/>
    <property type="match status" value="1"/>
</dbReference>
<dbReference type="GO" id="GO:0044613">
    <property type="term" value="C:nuclear pore central transport channel"/>
    <property type="evidence" value="ECO:0007669"/>
    <property type="project" value="TreeGrafter"/>
</dbReference>
<dbReference type="GO" id="GO:0006999">
    <property type="term" value="P:nuclear pore organization"/>
    <property type="evidence" value="ECO:0007669"/>
    <property type="project" value="TreeGrafter"/>
</dbReference>
<gene>
    <name evidence="7" type="ORF">TAPDE_000072</name>
</gene>
<evidence type="ECO:0000256" key="2">
    <source>
        <dbReference type="ARBA" id="ARBA00022448"/>
    </source>
</evidence>